<dbReference type="InterPro" id="IPR036339">
    <property type="entry name" value="PUB-like_dom_sf"/>
</dbReference>
<dbReference type="PROSITE" id="PS00036">
    <property type="entry name" value="BZIP_BASIC"/>
    <property type="match status" value="1"/>
</dbReference>
<dbReference type="GO" id="GO:0000224">
    <property type="term" value="F:peptide-N4-(N-acetyl-beta-glucosaminyl)asparagine amidase activity"/>
    <property type="evidence" value="ECO:0007669"/>
    <property type="project" value="TreeGrafter"/>
</dbReference>
<dbReference type="InterPro" id="IPR023341">
    <property type="entry name" value="MABP"/>
</dbReference>
<gene>
    <name evidence="6" type="ORF">PHPALM_9793</name>
</gene>
<protein>
    <submittedName>
        <fullName evidence="6">Peptide-N(4)-(N-acetyl-beta-glucosaminyl)asparagine amidase</fullName>
    </submittedName>
</protein>
<feature type="compositionally biased region" description="Polar residues" evidence="4">
    <location>
        <begin position="702"/>
        <end position="713"/>
    </location>
</feature>
<comment type="similarity">
    <text evidence="1">Belongs to the transglutaminase-like superfamily. PNGase family.</text>
</comment>
<dbReference type="GO" id="GO:0005634">
    <property type="term" value="C:nucleus"/>
    <property type="evidence" value="ECO:0007669"/>
    <property type="project" value="TreeGrafter"/>
</dbReference>
<feature type="region of interest" description="Disordered" evidence="4">
    <location>
        <begin position="1370"/>
        <end position="1394"/>
    </location>
</feature>
<dbReference type="GO" id="GO:0005829">
    <property type="term" value="C:cytosol"/>
    <property type="evidence" value="ECO:0007669"/>
    <property type="project" value="TreeGrafter"/>
</dbReference>
<dbReference type="PANTHER" id="PTHR12143:SF19">
    <property type="entry name" value="PEPTIDE-N(4)-(N-ACETYL-BETA-GLUCOSAMINYL)ASPARAGINE AMIDASE"/>
    <property type="match status" value="1"/>
</dbReference>
<dbReference type="InterPro" id="IPR038765">
    <property type="entry name" value="Papain-like_cys_pep_sf"/>
</dbReference>
<feature type="compositionally biased region" description="Basic and acidic residues" evidence="4">
    <location>
        <begin position="692"/>
        <end position="701"/>
    </location>
</feature>
<dbReference type="Gene3D" id="2.20.25.10">
    <property type="match status" value="1"/>
</dbReference>
<dbReference type="Gene3D" id="3.10.620.30">
    <property type="match status" value="1"/>
</dbReference>
<dbReference type="InterPro" id="IPR018997">
    <property type="entry name" value="PUB_domain"/>
</dbReference>
<dbReference type="PANTHER" id="PTHR12143">
    <property type="entry name" value="PEPTIDE N-GLYCANASE PNGASE -RELATED"/>
    <property type="match status" value="1"/>
</dbReference>
<evidence type="ECO:0000256" key="4">
    <source>
        <dbReference type="SAM" id="MobiDB-lite"/>
    </source>
</evidence>
<dbReference type="OrthoDB" id="409136at2759"/>
<dbReference type="Gene3D" id="1.20.5.170">
    <property type="match status" value="1"/>
</dbReference>
<dbReference type="PROSITE" id="PS51498">
    <property type="entry name" value="MABP"/>
    <property type="match status" value="1"/>
</dbReference>
<reference evidence="6 7" key="1">
    <citation type="journal article" date="2017" name="Genome Biol. Evol.">
        <title>Phytophthora megakarya and P. palmivora, closely related causal agents of cacao black pod rot, underwent increases in genome sizes and gene numbers by different mechanisms.</title>
        <authorList>
            <person name="Ali S.S."/>
            <person name="Shao J."/>
            <person name="Lary D.J."/>
            <person name="Kronmiller B."/>
            <person name="Shen D."/>
            <person name="Strem M.D."/>
            <person name="Amoako-Attah I."/>
            <person name="Akrofi A.Y."/>
            <person name="Begoude B.A."/>
            <person name="Ten Hoopen G.M."/>
            <person name="Coulibaly K."/>
            <person name="Kebe B.I."/>
            <person name="Melnick R.L."/>
            <person name="Guiltinan M.J."/>
            <person name="Tyler B.M."/>
            <person name="Meinhardt L.W."/>
            <person name="Bailey B.A."/>
        </authorList>
    </citation>
    <scope>NUCLEOTIDE SEQUENCE [LARGE SCALE GENOMIC DNA]</scope>
    <source>
        <strain evidence="7">sbr112.9</strain>
    </source>
</reference>
<dbReference type="Pfam" id="PF09409">
    <property type="entry name" value="PUB"/>
    <property type="match status" value="1"/>
</dbReference>
<feature type="domain" description="MABP" evidence="5">
    <location>
        <begin position="179"/>
        <end position="335"/>
    </location>
</feature>
<dbReference type="GO" id="GO:0006516">
    <property type="term" value="P:glycoprotein catabolic process"/>
    <property type="evidence" value="ECO:0007669"/>
    <property type="project" value="TreeGrafter"/>
</dbReference>
<dbReference type="EMBL" id="NCKW01005163">
    <property type="protein sequence ID" value="POM73367.1"/>
    <property type="molecule type" value="Genomic_DNA"/>
</dbReference>
<dbReference type="Gene3D" id="1.20.58.2190">
    <property type="match status" value="1"/>
</dbReference>
<evidence type="ECO:0000256" key="1">
    <source>
        <dbReference type="ARBA" id="ARBA00009390"/>
    </source>
</evidence>
<dbReference type="SUPFAM" id="SSF51101">
    <property type="entry name" value="Mannose-binding lectins"/>
    <property type="match status" value="1"/>
</dbReference>
<dbReference type="InterPro" id="IPR050883">
    <property type="entry name" value="PNGase"/>
</dbReference>
<evidence type="ECO:0000256" key="2">
    <source>
        <dbReference type="ARBA" id="ARBA00022723"/>
    </source>
</evidence>
<evidence type="ECO:0000313" key="6">
    <source>
        <dbReference type="EMBL" id="POM73367.1"/>
    </source>
</evidence>
<keyword evidence="3" id="KW-0862">Zinc</keyword>
<dbReference type="InterPro" id="IPR036404">
    <property type="entry name" value="Jacalin-like_lectin_dom_sf"/>
</dbReference>
<dbReference type="Pfam" id="PF07716">
    <property type="entry name" value="bZIP_2"/>
    <property type="match status" value="1"/>
</dbReference>
<dbReference type="Gene3D" id="2.100.10.30">
    <property type="entry name" value="Jacalin-like lectin domain"/>
    <property type="match status" value="1"/>
</dbReference>
<proteinExistence type="inferred from homology"/>
<dbReference type="InterPro" id="IPR004827">
    <property type="entry name" value="bZIP"/>
</dbReference>
<name>A0A2P4Y6E6_9STRA</name>
<dbReference type="SMART" id="SM00460">
    <property type="entry name" value="TGc"/>
    <property type="match status" value="1"/>
</dbReference>
<dbReference type="SUPFAM" id="SSF54001">
    <property type="entry name" value="Cysteine proteinases"/>
    <property type="match status" value="1"/>
</dbReference>
<dbReference type="CDD" id="cd14686">
    <property type="entry name" value="bZIP"/>
    <property type="match status" value="1"/>
</dbReference>
<sequence>MNLTTCIDNWEIVLVKMEEATTSDVVVVYQCKEYYVSTQISSDKETLLVDLLQCQLLSLVGVIPDEQILVSSTGELLYSPTKSDVATIAVSTGSRPRFFLFSSAESTSKMPEMSSDWRQICTKSTFGDTAVVQPAFRKVAPSGDDPLTTLICEPCARTCTTGFQAVSPMEWNESKIMASRFISDVTVVVGDVDVAAPSGFTKLPVDLNYSASGDYVYLCIKRGGPQALTQLHVLFELLSGDTSSSSSSSPEKVIGVDCNNGGVAGDGTGMSVHIGYDSVQFKGNVEQIETLAITDIVVVIGDQRPPSSAYIMVSRNLNEGAPGSQPIFLYYKLEPLGSFVCDSSGDHSDFGECIFASRHLAGVRSVLDLDERRLGFAQATLSAERKRGDAAIMEAHYRQHQPGMLKRLQSGLQRAQSYENRQMQGEALKRIPVDKLHERARANPEPMPLYQDELVKQLLHWFKREFFTWMNQPRCSNCNHEKTRSVRTEGPSTAEELAGQASRVEVYMCPSCGSFTRFPRYNDPVKLLDTRTGRCGEWANCFTLCCRAMGFEARYVLDVTDHVWTEVYSEHYKRWLHCDSCEDQLDCPLTYEVGWGKKLSYIFSFAHDEVVDTARRYTQNWAEMLVRRQDVSEKWLEMTIRQINHSLRERHTPERVAVLTARAQSECEELLRGRSVQKSEIKGRVSGSTEWKSQRSEDGNHKSTSSNATSTLPSKKAFTPVPTSDLLQTICKNMVVGCESDGCSSPFCFTGRLGLSFLEVPSDVNERAARAIEIVTTLNSYGFSSATLAMLLCPTRSTELRSFLWKNQPLLYLPLQDAPPGDTNHMPLIDISGYGNHVENLQYCPLRKPFRIPNSGYAMISDDVVGSRSDDEAFGMQLHEDKSLFISGQKIPPSTGFMLSFLLRFDQGNVSNDKREEDTVSVLTGRIDAPDTTTEVEWRIFWSHSLQQFSCELQVENEIPNSTVCSASVLKFGQYAHIVIVRGENRVEMYINGTEIVVADGKYQSGEKDITIQGPGRGCTSIAAVIGHLAVLAAKSPGDVEAFCDEMRKNFVSAPPLKAFGPSGERTGVRCSEVAAGAQTGYRVARILMWGGQFFDGLQFVYEKASVLDGTTGSESVVYGTLVGNANAKSQVSKPTITFELLPDEIITRLSGRKGAWTDCVTLCTNFGRTISCGGSGGGDFSVNTPAESEIRSITFKVGDHLTDACAFVLESSPIKELEGKTIQDLQGVLPSEVSSRQSAIAADNVARQPEEPKFQRIRASNKYFTSNVGVLGNKAAKSFMQWCGFAEVIEQEEQFFTFQPSQLEGKPSPQRLAAEAHKRIHFLKNVGTQQRLSNSIAAVAPRFVMAHETPRPISAPTISANDVSGLLARGSSPQRNNAVQIGKCPPPRTRRPRTPIALTEEDMRTLSADEIRKKKNRVSAQRDRDRKKQHVQDLEDMVCELWKRVQYLEGVITSMHPNQDLSGLYHSYEPYAVSRSLQPLTGISPGGDHGLNEVDMTELAWLLDSIPMDPCNEDQPM</sequence>
<dbReference type="InterPro" id="IPR002931">
    <property type="entry name" value="Transglutaminase-like"/>
</dbReference>
<accession>A0A2P4Y6E6</accession>
<evidence type="ECO:0000256" key="3">
    <source>
        <dbReference type="ARBA" id="ARBA00022833"/>
    </source>
</evidence>
<keyword evidence="7" id="KW-1185">Reference proteome</keyword>
<feature type="region of interest" description="Disordered" evidence="4">
    <location>
        <begin position="682"/>
        <end position="716"/>
    </location>
</feature>
<dbReference type="GO" id="GO:0003700">
    <property type="term" value="F:DNA-binding transcription factor activity"/>
    <property type="evidence" value="ECO:0007669"/>
    <property type="project" value="InterPro"/>
</dbReference>
<dbReference type="Pfam" id="PF01841">
    <property type="entry name" value="Transglut_core"/>
    <property type="match status" value="1"/>
</dbReference>
<evidence type="ECO:0000259" key="5">
    <source>
        <dbReference type="PROSITE" id="PS51498"/>
    </source>
</evidence>
<dbReference type="Gene3D" id="2.100.10.50">
    <property type="match status" value="2"/>
</dbReference>
<dbReference type="Proteomes" id="UP000237271">
    <property type="component" value="Unassembled WGS sequence"/>
</dbReference>
<dbReference type="SUPFAM" id="SSF57959">
    <property type="entry name" value="Leucine zipper domain"/>
    <property type="match status" value="1"/>
</dbReference>
<keyword evidence="2" id="KW-0479">Metal-binding</keyword>
<dbReference type="CDD" id="cd09212">
    <property type="entry name" value="PUB"/>
    <property type="match status" value="1"/>
</dbReference>
<dbReference type="InterPro" id="IPR046347">
    <property type="entry name" value="bZIP_sf"/>
</dbReference>
<dbReference type="SUPFAM" id="SSF143503">
    <property type="entry name" value="PUG domain-like"/>
    <property type="match status" value="1"/>
</dbReference>
<comment type="caution">
    <text evidence="6">The sequence shown here is derived from an EMBL/GenBank/DDBJ whole genome shotgun (WGS) entry which is preliminary data.</text>
</comment>
<evidence type="ECO:0000313" key="7">
    <source>
        <dbReference type="Proteomes" id="UP000237271"/>
    </source>
</evidence>
<organism evidence="6 7">
    <name type="scientific">Phytophthora palmivora</name>
    <dbReference type="NCBI Taxonomy" id="4796"/>
    <lineage>
        <taxon>Eukaryota</taxon>
        <taxon>Sar</taxon>
        <taxon>Stramenopiles</taxon>
        <taxon>Oomycota</taxon>
        <taxon>Peronosporomycetes</taxon>
        <taxon>Peronosporales</taxon>
        <taxon>Peronosporaceae</taxon>
        <taxon>Phytophthora</taxon>
    </lineage>
</organism>
<dbReference type="GO" id="GO:0046872">
    <property type="term" value="F:metal ion binding"/>
    <property type="evidence" value="ECO:0007669"/>
    <property type="project" value="UniProtKB-KW"/>
</dbReference>